<organism evidence="3 4">
    <name type="scientific">Pannonibacter indicus</name>
    <dbReference type="NCBI Taxonomy" id="466044"/>
    <lineage>
        <taxon>Bacteria</taxon>
        <taxon>Pseudomonadati</taxon>
        <taxon>Pseudomonadota</taxon>
        <taxon>Alphaproteobacteria</taxon>
        <taxon>Hyphomicrobiales</taxon>
        <taxon>Stappiaceae</taxon>
        <taxon>Pannonibacter</taxon>
    </lineage>
</organism>
<keyword evidence="3" id="KW-0547">Nucleotide-binding</keyword>
<accession>A0A0K6I742</accession>
<reference evidence="4" key="1">
    <citation type="submission" date="2015-08" db="EMBL/GenBank/DDBJ databases">
        <authorList>
            <person name="Varghese N."/>
        </authorList>
    </citation>
    <scope>NUCLEOTIDE SEQUENCE [LARGE SCALE GENOMIC DNA]</scope>
    <source>
        <strain evidence="4">DSM 23407</strain>
    </source>
</reference>
<evidence type="ECO:0000313" key="3">
    <source>
        <dbReference type="EMBL" id="CUA98916.1"/>
    </source>
</evidence>
<dbReference type="GO" id="GO:0004386">
    <property type="term" value="F:helicase activity"/>
    <property type="evidence" value="ECO:0007669"/>
    <property type="project" value="UniProtKB-KW"/>
</dbReference>
<evidence type="ECO:0000259" key="1">
    <source>
        <dbReference type="PROSITE" id="PS51192"/>
    </source>
</evidence>
<proteinExistence type="predicted"/>
<sequence>MMLRPRQKQFVERSVRALDTHANTLGVAPTGAGKTIMLSAVAGRMIGDTDAKAAVLAHRDELTTQNREKFTRVNPDITTSIVDAGQKSWGGRVTFAMVPTLSRSTNLASMPALDLLVIDEAHHATADSYRRIIDEALKRNPSCRIFGVTATPNRGDRKSLREVFSNVADQIRIGELIRSGHLVPPRTFVIDVGVRDDLAKVRKTASDFDMSEVERIMNRAPVMDAIIRHWKEKAAGRQTVVFCSTVDHARSATDAFNEAGVAAVLVHGEMADGERQAALAAYAAGDVQVVVNVAVLTEGWDHPPTSCVVLLRPSSYKSTMIQMVGRGLRTVDPNEHPGVVKTDCVVLDFGTASLMHGSLEQEVDLAGHEASGEAPTKCCPQCEADIPLGCQECPLCGFVFDSIGDDGGNVPLGDFVMSEIDLLKRSSFQWCDLFGDDAALMANGFSAWAGAFFLNGRWHAVGAAKGVEPRLLSIGERMVCLAAADDWLNEHESDESAHKTRRWLSQPPTDRQLAYLPSDYRHDFGLTRYQASALLSFQFNRAAIRSLVFGAARQDFARAA</sequence>
<dbReference type="PANTHER" id="PTHR47396">
    <property type="entry name" value="TYPE I RESTRICTION ENZYME ECOKI R PROTEIN"/>
    <property type="match status" value="1"/>
</dbReference>
<dbReference type="SMART" id="SM00487">
    <property type="entry name" value="DEXDc"/>
    <property type="match status" value="1"/>
</dbReference>
<dbReference type="Pfam" id="PF10571">
    <property type="entry name" value="UPF0547"/>
    <property type="match status" value="1"/>
</dbReference>
<dbReference type="Pfam" id="PF00271">
    <property type="entry name" value="Helicase_C"/>
    <property type="match status" value="1"/>
</dbReference>
<keyword evidence="3" id="KW-0378">Hydrolase</keyword>
<dbReference type="InterPro" id="IPR018886">
    <property type="entry name" value="UPF0547"/>
</dbReference>
<dbReference type="PROSITE" id="PS51192">
    <property type="entry name" value="HELICASE_ATP_BIND_1"/>
    <property type="match status" value="1"/>
</dbReference>
<feature type="domain" description="Helicase C-terminal" evidence="2">
    <location>
        <begin position="221"/>
        <end position="371"/>
    </location>
</feature>
<dbReference type="EMBL" id="CYHE01000011">
    <property type="protein sequence ID" value="CUA98916.1"/>
    <property type="molecule type" value="Genomic_DNA"/>
</dbReference>
<dbReference type="OrthoDB" id="9803459at2"/>
<dbReference type="GO" id="GO:0005524">
    <property type="term" value="F:ATP binding"/>
    <property type="evidence" value="ECO:0007669"/>
    <property type="project" value="InterPro"/>
</dbReference>
<dbReference type="Pfam" id="PF04851">
    <property type="entry name" value="ResIII"/>
    <property type="match status" value="1"/>
</dbReference>
<dbReference type="GO" id="GO:0003677">
    <property type="term" value="F:DNA binding"/>
    <property type="evidence" value="ECO:0007669"/>
    <property type="project" value="InterPro"/>
</dbReference>
<dbReference type="RefSeq" id="WP_055456505.1">
    <property type="nucleotide sequence ID" value="NZ_CYHE01000011.1"/>
</dbReference>
<dbReference type="InterPro" id="IPR006935">
    <property type="entry name" value="Helicase/UvrB_N"/>
</dbReference>
<dbReference type="Proteomes" id="UP000183900">
    <property type="component" value="Unassembled WGS sequence"/>
</dbReference>
<keyword evidence="3" id="KW-0067">ATP-binding</keyword>
<dbReference type="GO" id="GO:0005829">
    <property type="term" value="C:cytosol"/>
    <property type="evidence" value="ECO:0007669"/>
    <property type="project" value="TreeGrafter"/>
</dbReference>
<keyword evidence="4" id="KW-1185">Reference proteome</keyword>
<protein>
    <submittedName>
        <fullName evidence="3">Superfamily II DNA or RNA helicase</fullName>
    </submittedName>
</protein>
<keyword evidence="3" id="KW-0347">Helicase</keyword>
<feature type="domain" description="Helicase ATP-binding" evidence="1">
    <location>
        <begin position="15"/>
        <end position="170"/>
    </location>
</feature>
<dbReference type="InterPro" id="IPR001650">
    <property type="entry name" value="Helicase_C-like"/>
</dbReference>
<dbReference type="PROSITE" id="PS51194">
    <property type="entry name" value="HELICASE_CTER"/>
    <property type="match status" value="1"/>
</dbReference>
<dbReference type="GO" id="GO:0016787">
    <property type="term" value="F:hydrolase activity"/>
    <property type="evidence" value="ECO:0007669"/>
    <property type="project" value="InterPro"/>
</dbReference>
<dbReference type="SMART" id="SM00490">
    <property type="entry name" value="HELICc"/>
    <property type="match status" value="1"/>
</dbReference>
<name>A0A0K6I742_9HYPH</name>
<dbReference type="AlphaFoldDB" id="A0A0K6I742"/>
<dbReference type="InterPro" id="IPR050742">
    <property type="entry name" value="Helicase_Restrict-Modif_Enz"/>
</dbReference>
<dbReference type="SUPFAM" id="SSF52540">
    <property type="entry name" value="P-loop containing nucleoside triphosphate hydrolases"/>
    <property type="match status" value="1"/>
</dbReference>
<dbReference type="Gene3D" id="3.40.50.300">
    <property type="entry name" value="P-loop containing nucleotide triphosphate hydrolases"/>
    <property type="match status" value="2"/>
</dbReference>
<dbReference type="InterPro" id="IPR027417">
    <property type="entry name" value="P-loop_NTPase"/>
</dbReference>
<dbReference type="PANTHER" id="PTHR47396:SF1">
    <property type="entry name" value="ATP-DEPENDENT HELICASE IRC3-RELATED"/>
    <property type="match status" value="1"/>
</dbReference>
<gene>
    <name evidence="3" type="ORF">Ga0061067_11173</name>
</gene>
<evidence type="ECO:0000313" key="4">
    <source>
        <dbReference type="Proteomes" id="UP000183900"/>
    </source>
</evidence>
<evidence type="ECO:0000259" key="2">
    <source>
        <dbReference type="PROSITE" id="PS51194"/>
    </source>
</evidence>
<dbReference type="InterPro" id="IPR014001">
    <property type="entry name" value="Helicase_ATP-bd"/>
</dbReference>